<name>A0ABS7CI58_9BACL</name>
<reference evidence="3 4" key="1">
    <citation type="submission" date="2021-07" db="EMBL/GenBank/DDBJ databases">
        <title>Paenibacillus radiodurans sp. nov., isolated from the southeastern edge of Tengger Desert.</title>
        <authorList>
            <person name="Zhang G."/>
        </authorList>
    </citation>
    <scope>NUCLEOTIDE SEQUENCE [LARGE SCALE GENOMIC DNA]</scope>
    <source>
        <strain evidence="3 4">CCM 7311</strain>
    </source>
</reference>
<comment type="caution">
    <text evidence="3">The sequence shown here is derived from an EMBL/GenBank/DDBJ whole genome shotgun (WGS) entry which is preliminary data.</text>
</comment>
<dbReference type="InterPro" id="IPR002102">
    <property type="entry name" value="Cohesin_dom"/>
</dbReference>
<keyword evidence="1" id="KW-0732">Signal</keyword>
<evidence type="ECO:0000259" key="2">
    <source>
        <dbReference type="Pfam" id="PF00963"/>
    </source>
</evidence>
<dbReference type="Pfam" id="PF00963">
    <property type="entry name" value="Cohesin"/>
    <property type="match status" value="1"/>
</dbReference>
<proteinExistence type="predicted"/>
<accession>A0ABS7CI58</accession>
<protein>
    <submittedName>
        <fullName evidence="3">Cohesin domain-containing protein</fullName>
    </submittedName>
</protein>
<sequence>MTGKMIGVLILLLMIPLGHPQSAQAAVTPMFSLTSDDTNLTPVGGNKRIDIDVDGARDLIAYEFTLEYDPMLWEFVAATTDLAGYKATPLKELQADGIVTFAFAKIGKSAGENGSVHLGHVTLKAKAP</sequence>
<dbReference type="Proteomes" id="UP001519887">
    <property type="component" value="Unassembled WGS sequence"/>
</dbReference>
<dbReference type="InterPro" id="IPR008965">
    <property type="entry name" value="CBM2/CBM3_carb-bd_dom_sf"/>
</dbReference>
<evidence type="ECO:0000313" key="4">
    <source>
        <dbReference type="Proteomes" id="UP001519887"/>
    </source>
</evidence>
<dbReference type="SUPFAM" id="SSF49384">
    <property type="entry name" value="Carbohydrate-binding domain"/>
    <property type="match status" value="1"/>
</dbReference>
<keyword evidence="4" id="KW-1185">Reference proteome</keyword>
<dbReference type="CDD" id="cd08547">
    <property type="entry name" value="Type_II_cohesin"/>
    <property type="match status" value="1"/>
</dbReference>
<feature type="signal peptide" evidence="1">
    <location>
        <begin position="1"/>
        <end position="25"/>
    </location>
</feature>
<dbReference type="EMBL" id="JAHZIK010002341">
    <property type="protein sequence ID" value="MBW7460615.1"/>
    <property type="molecule type" value="Genomic_DNA"/>
</dbReference>
<feature type="domain" description="Cohesin" evidence="2">
    <location>
        <begin position="41"/>
        <end position="126"/>
    </location>
</feature>
<dbReference type="Gene3D" id="2.60.40.680">
    <property type="match status" value="1"/>
</dbReference>
<gene>
    <name evidence="3" type="ORF">K0U00_41780</name>
</gene>
<feature type="non-terminal residue" evidence="3">
    <location>
        <position position="128"/>
    </location>
</feature>
<evidence type="ECO:0000256" key="1">
    <source>
        <dbReference type="SAM" id="SignalP"/>
    </source>
</evidence>
<evidence type="ECO:0000313" key="3">
    <source>
        <dbReference type="EMBL" id="MBW7460615.1"/>
    </source>
</evidence>
<feature type="chain" id="PRO_5046426313" evidence="1">
    <location>
        <begin position="26"/>
        <end position="128"/>
    </location>
</feature>
<organism evidence="3 4">
    <name type="scientific">Paenibacillus sepulcri</name>
    <dbReference type="NCBI Taxonomy" id="359917"/>
    <lineage>
        <taxon>Bacteria</taxon>
        <taxon>Bacillati</taxon>
        <taxon>Bacillota</taxon>
        <taxon>Bacilli</taxon>
        <taxon>Bacillales</taxon>
        <taxon>Paenibacillaceae</taxon>
        <taxon>Paenibacillus</taxon>
    </lineage>
</organism>